<dbReference type="GO" id="GO:0008483">
    <property type="term" value="F:transaminase activity"/>
    <property type="evidence" value="ECO:0007669"/>
    <property type="project" value="UniProtKB-KW"/>
</dbReference>
<feature type="domain" description="GCVT N-terminal" evidence="9">
    <location>
        <begin position="1"/>
        <end position="196"/>
    </location>
</feature>
<dbReference type="FunFam" id="3.30.70.1400:FF:000001">
    <property type="entry name" value="Aminomethyltransferase"/>
    <property type="match status" value="1"/>
</dbReference>
<name>A0A0C2F952_9BILA</name>
<dbReference type="OrthoDB" id="10263536at2759"/>
<comment type="similarity">
    <text evidence="1">Belongs to the GcvT family.</text>
</comment>
<dbReference type="EC" id="2.1.2.10" evidence="3"/>
<evidence type="ECO:0000313" key="11">
    <source>
        <dbReference type="Proteomes" id="UP000054047"/>
    </source>
</evidence>
<reference evidence="10 11" key="1">
    <citation type="submission" date="2013-12" db="EMBL/GenBank/DDBJ databases">
        <title>Draft genome of the parsitic nematode Ancylostoma duodenale.</title>
        <authorList>
            <person name="Mitreva M."/>
        </authorList>
    </citation>
    <scope>NUCLEOTIDE SEQUENCE [LARGE SCALE GENOMIC DNA]</scope>
    <source>
        <strain evidence="10 11">Zhejiang</strain>
    </source>
</reference>
<dbReference type="InterPro" id="IPR028896">
    <property type="entry name" value="GcvT/YgfZ/DmdA"/>
</dbReference>
<evidence type="ECO:0000256" key="3">
    <source>
        <dbReference type="ARBA" id="ARBA00012616"/>
    </source>
</evidence>
<dbReference type="Proteomes" id="UP000054047">
    <property type="component" value="Unassembled WGS sequence"/>
</dbReference>
<evidence type="ECO:0000256" key="5">
    <source>
        <dbReference type="ARBA" id="ARBA00022576"/>
    </source>
</evidence>
<evidence type="ECO:0000256" key="2">
    <source>
        <dbReference type="ARBA" id="ARBA00011690"/>
    </source>
</evidence>
<dbReference type="PANTHER" id="PTHR43757:SF16">
    <property type="entry name" value="AMINOMETHYLTRANSFERASE, MITOCHONDRIAL"/>
    <property type="match status" value="1"/>
</dbReference>
<comment type="subunit">
    <text evidence="2">The glycine cleavage system is composed of four proteins: P, T, L and H.</text>
</comment>
<proteinExistence type="inferred from homology"/>
<dbReference type="PANTHER" id="PTHR43757">
    <property type="entry name" value="AMINOMETHYLTRANSFERASE"/>
    <property type="match status" value="1"/>
</dbReference>
<keyword evidence="11" id="KW-1185">Reference proteome</keyword>
<dbReference type="GO" id="GO:0004047">
    <property type="term" value="F:aminomethyltransferase activity"/>
    <property type="evidence" value="ECO:0007669"/>
    <property type="project" value="UniProtKB-EC"/>
</dbReference>
<evidence type="ECO:0000256" key="4">
    <source>
        <dbReference type="ARBA" id="ARBA00015825"/>
    </source>
</evidence>
<gene>
    <name evidence="10" type="ORF">ANCDUO_26594</name>
</gene>
<dbReference type="SUPFAM" id="SSF103025">
    <property type="entry name" value="Folate-binding domain"/>
    <property type="match status" value="1"/>
</dbReference>
<comment type="catalytic activity">
    <reaction evidence="8">
        <text>N(6)-[(R)-S(8)-aminomethyldihydrolipoyl]-L-lysyl-[protein] + (6S)-5,6,7,8-tetrahydrofolate = N(6)-[(R)-dihydrolipoyl]-L-lysyl-[protein] + (6R)-5,10-methylene-5,6,7,8-tetrahydrofolate + NH4(+)</text>
        <dbReference type="Rhea" id="RHEA:16945"/>
        <dbReference type="Rhea" id="RHEA-COMP:10475"/>
        <dbReference type="Rhea" id="RHEA-COMP:10492"/>
        <dbReference type="ChEBI" id="CHEBI:15636"/>
        <dbReference type="ChEBI" id="CHEBI:28938"/>
        <dbReference type="ChEBI" id="CHEBI:57453"/>
        <dbReference type="ChEBI" id="CHEBI:83100"/>
        <dbReference type="ChEBI" id="CHEBI:83143"/>
        <dbReference type="EC" id="2.1.2.10"/>
    </reaction>
</comment>
<sequence length="210" mass="23238">MVPFAGYEMPVQYPDLNIQESCKHTRNHVSIFDVSHMLQTHITGKDRIPFIESLTTADVEGLAPNSGTLSDAASILVFTNEKGGIKDDLIVTKIDRDFIYMVTNAGCIDKDLPYLQAHAAEWKKKGKDVDVKVLEGRGLIAVQGPEMVKVLQPETDIDLSKLTFMKTAVGKVFGIEDCRVTRCGYTGEDGVEVSFAVHTYTILNQVRSRS</sequence>
<protein>
    <recommendedName>
        <fullName evidence="4">Aminomethyltransferase, mitochondrial</fullName>
        <ecNumber evidence="3">2.1.2.10</ecNumber>
    </recommendedName>
    <alternativeName>
        <fullName evidence="7">Glycine cleavage system T protein</fullName>
    </alternativeName>
</protein>
<dbReference type="InterPro" id="IPR027266">
    <property type="entry name" value="TrmE/GcvT-like"/>
</dbReference>
<dbReference type="EMBL" id="KN786184">
    <property type="protein sequence ID" value="KIH43399.1"/>
    <property type="molecule type" value="Genomic_DNA"/>
</dbReference>
<evidence type="ECO:0000313" key="10">
    <source>
        <dbReference type="EMBL" id="KIH43399.1"/>
    </source>
</evidence>
<evidence type="ECO:0000256" key="6">
    <source>
        <dbReference type="ARBA" id="ARBA00022679"/>
    </source>
</evidence>
<evidence type="ECO:0000256" key="7">
    <source>
        <dbReference type="ARBA" id="ARBA00031395"/>
    </source>
</evidence>
<dbReference type="Gene3D" id="3.30.70.1400">
    <property type="entry name" value="Aminomethyltransferase beta-barrel domains"/>
    <property type="match status" value="1"/>
</dbReference>
<evidence type="ECO:0000259" key="9">
    <source>
        <dbReference type="Pfam" id="PF01571"/>
    </source>
</evidence>
<evidence type="ECO:0000256" key="1">
    <source>
        <dbReference type="ARBA" id="ARBA00008609"/>
    </source>
</evidence>
<dbReference type="AlphaFoldDB" id="A0A0C2F952"/>
<organism evidence="10 11">
    <name type="scientific">Ancylostoma duodenale</name>
    <dbReference type="NCBI Taxonomy" id="51022"/>
    <lineage>
        <taxon>Eukaryota</taxon>
        <taxon>Metazoa</taxon>
        <taxon>Ecdysozoa</taxon>
        <taxon>Nematoda</taxon>
        <taxon>Chromadorea</taxon>
        <taxon>Rhabditida</taxon>
        <taxon>Rhabditina</taxon>
        <taxon>Rhabditomorpha</taxon>
        <taxon>Strongyloidea</taxon>
        <taxon>Ancylostomatidae</taxon>
        <taxon>Ancylostomatinae</taxon>
        <taxon>Ancylostoma</taxon>
    </lineage>
</organism>
<dbReference type="GO" id="GO:0005739">
    <property type="term" value="C:mitochondrion"/>
    <property type="evidence" value="ECO:0007669"/>
    <property type="project" value="TreeGrafter"/>
</dbReference>
<dbReference type="Pfam" id="PF01571">
    <property type="entry name" value="GCV_T"/>
    <property type="match status" value="1"/>
</dbReference>
<evidence type="ECO:0000256" key="8">
    <source>
        <dbReference type="ARBA" id="ARBA00047665"/>
    </source>
</evidence>
<keyword evidence="6" id="KW-0808">Transferase</keyword>
<dbReference type="InterPro" id="IPR006222">
    <property type="entry name" value="GCVT_N"/>
</dbReference>
<accession>A0A0C2F952</accession>
<keyword evidence="5" id="KW-0032">Aminotransferase</keyword>
<dbReference type="Gene3D" id="3.30.1360.120">
    <property type="entry name" value="Probable tRNA modification gtpase trme, domain 1"/>
    <property type="match status" value="1"/>
</dbReference>